<dbReference type="InterPro" id="IPR050640">
    <property type="entry name" value="Bact_2-comp_sensor_kinase"/>
</dbReference>
<dbReference type="SUPFAM" id="SSF158472">
    <property type="entry name" value="HAMP domain-like"/>
    <property type="match status" value="1"/>
</dbReference>
<evidence type="ECO:0000256" key="8">
    <source>
        <dbReference type="SAM" id="Phobius"/>
    </source>
</evidence>
<keyword evidence="2" id="KW-1003">Cell membrane</keyword>
<dbReference type="CDD" id="cd12912">
    <property type="entry name" value="PDC2_MCP_like"/>
    <property type="match status" value="1"/>
</dbReference>
<dbReference type="SMART" id="SM00304">
    <property type="entry name" value="HAMP"/>
    <property type="match status" value="1"/>
</dbReference>
<keyword evidence="5 8" id="KW-0812">Transmembrane</keyword>
<proteinExistence type="predicted"/>
<keyword evidence="4" id="KW-0808">Transferase</keyword>
<evidence type="ECO:0000256" key="6">
    <source>
        <dbReference type="ARBA" id="ARBA00022989"/>
    </source>
</evidence>
<dbReference type="PANTHER" id="PTHR34220:SF7">
    <property type="entry name" value="SENSOR HISTIDINE KINASE YPDA"/>
    <property type="match status" value="1"/>
</dbReference>
<dbReference type="Pfam" id="PF00672">
    <property type="entry name" value="HAMP"/>
    <property type="match status" value="1"/>
</dbReference>
<evidence type="ECO:0000313" key="11">
    <source>
        <dbReference type="Proteomes" id="UP001165962"/>
    </source>
</evidence>
<comment type="subcellular location">
    <subcellularLocation>
        <location evidence="1">Cell membrane</location>
        <topology evidence="1">Multi-pass membrane protein</topology>
    </subcellularLocation>
</comment>
<dbReference type="GO" id="GO:0016301">
    <property type="term" value="F:kinase activity"/>
    <property type="evidence" value="ECO:0007669"/>
    <property type="project" value="UniProtKB-KW"/>
</dbReference>
<keyword evidence="6 8" id="KW-1133">Transmembrane helix</keyword>
<evidence type="ECO:0000256" key="2">
    <source>
        <dbReference type="ARBA" id="ARBA00022475"/>
    </source>
</evidence>
<dbReference type="SUPFAM" id="SSF55874">
    <property type="entry name" value="ATPase domain of HSP90 chaperone/DNA topoisomerase II/histidine kinase"/>
    <property type="match status" value="1"/>
</dbReference>
<feature type="transmembrane region" description="Helical" evidence="8">
    <location>
        <begin position="291"/>
        <end position="313"/>
    </location>
</feature>
<dbReference type="RefSeq" id="WP_166157577.1">
    <property type="nucleotide sequence ID" value="NZ_JAAOIW010000028.1"/>
</dbReference>
<dbReference type="Pfam" id="PF02743">
    <property type="entry name" value="dCache_1"/>
    <property type="match status" value="1"/>
</dbReference>
<evidence type="ECO:0000259" key="9">
    <source>
        <dbReference type="PROSITE" id="PS50885"/>
    </source>
</evidence>
<dbReference type="InterPro" id="IPR033479">
    <property type="entry name" value="dCache_1"/>
</dbReference>
<evidence type="ECO:0000256" key="3">
    <source>
        <dbReference type="ARBA" id="ARBA00022553"/>
    </source>
</evidence>
<dbReference type="EMBL" id="JAAOIW010000028">
    <property type="protein sequence ID" value="NHN35200.1"/>
    <property type="molecule type" value="Genomic_DNA"/>
</dbReference>
<evidence type="ECO:0000256" key="1">
    <source>
        <dbReference type="ARBA" id="ARBA00004651"/>
    </source>
</evidence>
<evidence type="ECO:0000256" key="7">
    <source>
        <dbReference type="ARBA" id="ARBA00023136"/>
    </source>
</evidence>
<organism evidence="10 11">
    <name type="scientific">Paenibacillus agricola</name>
    <dbReference type="NCBI Taxonomy" id="2716264"/>
    <lineage>
        <taxon>Bacteria</taxon>
        <taxon>Bacillati</taxon>
        <taxon>Bacillota</taxon>
        <taxon>Bacilli</taxon>
        <taxon>Bacillales</taxon>
        <taxon>Paenibacillaceae</taxon>
        <taxon>Paenibacillus</taxon>
    </lineage>
</organism>
<dbReference type="CDD" id="cd06225">
    <property type="entry name" value="HAMP"/>
    <property type="match status" value="1"/>
</dbReference>
<dbReference type="Pfam" id="PF06580">
    <property type="entry name" value="His_kinase"/>
    <property type="match status" value="1"/>
</dbReference>
<dbReference type="PANTHER" id="PTHR34220">
    <property type="entry name" value="SENSOR HISTIDINE KINASE YPDA"/>
    <property type="match status" value="1"/>
</dbReference>
<reference evidence="10" key="1">
    <citation type="submission" date="2020-03" db="EMBL/GenBank/DDBJ databases">
        <title>Draft sequencing of Paenibacilllus sp. S3N08.</title>
        <authorList>
            <person name="Kim D.-U."/>
        </authorList>
    </citation>
    <scope>NUCLEOTIDE SEQUENCE</scope>
    <source>
        <strain evidence="10">S3N08</strain>
    </source>
</reference>
<protein>
    <submittedName>
        <fullName evidence="10">Histidine kinase</fullName>
    </submittedName>
</protein>
<keyword evidence="3" id="KW-0597">Phosphoprotein</keyword>
<keyword evidence="11" id="KW-1185">Reference proteome</keyword>
<dbReference type="InterPro" id="IPR003660">
    <property type="entry name" value="HAMP_dom"/>
</dbReference>
<keyword evidence="10" id="KW-0418">Kinase</keyword>
<dbReference type="Gene3D" id="3.30.565.10">
    <property type="entry name" value="Histidine kinase-like ATPase, C-terminal domain"/>
    <property type="match status" value="1"/>
</dbReference>
<feature type="domain" description="HAMP" evidence="9">
    <location>
        <begin position="310"/>
        <end position="362"/>
    </location>
</feature>
<keyword evidence="7 8" id="KW-0472">Membrane</keyword>
<dbReference type="InterPro" id="IPR010559">
    <property type="entry name" value="Sig_transdc_His_kin_internal"/>
</dbReference>
<evidence type="ECO:0000313" key="10">
    <source>
        <dbReference type="EMBL" id="NHN35200.1"/>
    </source>
</evidence>
<feature type="transmembrane region" description="Helical" evidence="8">
    <location>
        <begin position="12"/>
        <end position="33"/>
    </location>
</feature>
<dbReference type="Proteomes" id="UP001165962">
    <property type="component" value="Unassembled WGS sequence"/>
</dbReference>
<evidence type="ECO:0000256" key="4">
    <source>
        <dbReference type="ARBA" id="ARBA00022679"/>
    </source>
</evidence>
<dbReference type="PROSITE" id="PS50885">
    <property type="entry name" value="HAMP"/>
    <property type="match status" value="1"/>
</dbReference>
<dbReference type="Gene3D" id="3.30.450.20">
    <property type="entry name" value="PAS domain"/>
    <property type="match status" value="1"/>
</dbReference>
<gene>
    <name evidence="10" type="ORF">G9U52_36335</name>
</gene>
<sequence>MNFIHRFSIKTTFLLLFFFFLCVPFILFGVIWYKEATKTVENNAYQASEQLVEQLSNKLDIYFNELERVTLPLATHPLIQEFLKINPSSDYNRYQNSKLVGTQILDTILFGRKDLYGVSLYSAQGNTVSTTAIFANQSRFDSYMKQDVDRKNFRFFGISVIDSASVLTVGRNLYVTNTMQLSGILAIDLKLIELHTMAQSVQISKTGFVWIVDNEGRLIYHPESNRWGQPLSDAEMSESIPLEGQFLTRKSEDQHHLISSFRSKSTGWTVVFQIPIQALTGDMVSLRNMTVTIGICLVIIALVTVGGYSLFLSRSLSRLRYMMKKAELGDLSVTAPTHKNQEINSLYHSFNKMVEEIRGLIEAVHISKVKGKQMEIKQRESMLASIQSKINPHFLYNTLEVINSHAIMEGYKPISRMVIALAKIFRYSVGSPHELVHIQMELDQIQTYLEVQKQRYEELSMEVNVPFCEVVQVKALKLLLQPIVENAFIHGYEKHKKEPAYIGVFDELRADYYVIKVVDEGGGMSAGKVEQFNHVFNEVTMNQIVDDHQHPFLNRIGLWNVHSRIVLTFGNPYGLHIAKSDESGTVIEIRLPYE</sequence>
<evidence type="ECO:0000256" key="5">
    <source>
        <dbReference type="ARBA" id="ARBA00022692"/>
    </source>
</evidence>
<dbReference type="InterPro" id="IPR036890">
    <property type="entry name" value="HATPase_C_sf"/>
</dbReference>
<accession>A0ABX0JIC6</accession>
<name>A0ABX0JIC6_9BACL</name>
<dbReference type="Gene3D" id="1.10.287.130">
    <property type="match status" value="1"/>
</dbReference>
<comment type="caution">
    <text evidence="10">The sequence shown here is derived from an EMBL/GenBank/DDBJ whole genome shotgun (WGS) entry which is preliminary data.</text>
</comment>